<evidence type="ECO:0000256" key="4">
    <source>
        <dbReference type="ARBA" id="ARBA00022670"/>
    </source>
</evidence>
<sequence length="461" mass="50428">MVAYHSSLFLIAFAITLSIIFLPILSLTEDDHLHGIGFSLEMIHRDSPASPLYNKSETRWQRVSNALQRSHHRMISHFSRRNSALRAPSPVAESHLIYIGGEYLVNISIGTPPKIFIGIVDTGGDLTWTQCKPCMDCFKQNPPLFDPSSSSTYKPLSCLSKECHLLNEASCSDANFCYYNYTYGDMSYTTGNLSLDSVTLASSTTGKPVSIPNTIFGCGHHNGGIFSGIESGIVGLGSGAVSLVSQIGHAVGGKSFSYCLVPTTYEQSDSDPILGAKQVQREISSTVYFGGNVSDHDAVSTPLLSNGSETYYYLELQGISVGADNFKLDADNSRSFKGNIIIDSGTTSTFLPTKLYQSFESAIRKAVHLEVTEDPTGILQLCYQTKSEIEDPIVTFHFNGADVKLKPVNVFVRVREDIVCLSFSPTNDVAIYGNVAQMNFLVGYDLDNKTMSFKSTDQCTW</sequence>
<evidence type="ECO:0000256" key="3">
    <source>
        <dbReference type="ARBA" id="ARBA00022525"/>
    </source>
</evidence>
<keyword evidence="9" id="KW-0472">Membrane</keyword>
<dbReference type="Pfam" id="PF14543">
    <property type="entry name" value="TAXi_N"/>
    <property type="match status" value="1"/>
</dbReference>
<dbReference type="FunFam" id="2.40.70.10:FF:000016">
    <property type="entry name" value="Probable aspartic protease At2g35615"/>
    <property type="match status" value="1"/>
</dbReference>
<evidence type="ECO:0000313" key="12">
    <source>
        <dbReference type="Proteomes" id="UP000250321"/>
    </source>
</evidence>
<dbReference type="InterPro" id="IPR001969">
    <property type="entry name" value="Aspartic_peptidase_AS"/>
</dbReference>
<feature type="domain" description="Peptidase A1" evidence="10">
    <location>
        <begin position="103"/>
        <end position="454"/>
    </location>
</feature>
<dbReference type="InterPro" id="IPR033121">
    <property type="entry name" value="PEPTIDASE_A1"/>
</dbReference>
<dbReference type="EMBL" id="PJQY01001912">
    <property type="protein sequence ID" value="PQP98259.1"/>
    <property type="molecule type" value="Genomic_DNA"/>
</dbReference>
<evidence type="ECO:0000256" key="2">
    <source>
        <dbReference type="ARBA" id="ARBA00007447"/>
    </source>
</evidence>
<keyword evidence="7" id="KW-0378">Hydrolase</keyword>
<feature type="transmembrane region" description="Helical" evidence="9">
    <location>
        <begin position="7"/>
        <end position="25"/>
    </location>
</feature>
<dbReference type="PANTHER" id="PTHR47967">
    <property type="entry name" value="OS07G0603500 PROTEIN-RELATED"/>
    <property type="match status" value="1"/>
</dbReference>
<keyword evidence="6" id="KW-0064">Aspartyl protease</keyword>
<dbReference type="CDD" id="cd05476">
    <property type="entry name" value="pepsin_A_like_plant"/>
    <property type="match status" value="1"/>
</dbReference>
<dbReference type="OrthoDB" id="1142277at2759"/>
<comment type="subcellular location">
    <subcellularLocation>
        <location evidence="1">Secreted</location>
    </subcellularLocation>
</comment>
<reference evidence="11 12" key="1">
    <citation type="submission" date="2018-02" db="EMBL/GenBank/DDBJ databases">
        <title>Draft genome of wild Prunus yedoensis var. nudiflora.</title>
        <authorList>
            <person name="Baek S."/>
            <person name="Kim J.-H."/>
            <person name="Choi K."/>
            <person name="Kim G.-B."/>
            <person name="Cho A."/>
            <person name="Jang H."/>
            <person name="Shin C.-H."/>
            <person name="Yu H.-J."/>
            <person name="Mun J.-H."/>
        </authorList>
    </citation>
    <scope>NUCLEOTIDE SEQUENCE [LARGE SCALE GENOMIC DNA]</scope>
    <source>
        <strain evidence="12">cv. Jeju island</strain>
        <tissue evidence="11">Leaf</tissue>
    </source>
</reference>
<dbReference type="Proteomes" id="UP000250321">
    <property type="component" value="Unassembled WGS sequence"/>
</dbReference>
<keyword evidence="9" id="KW-0812">Transmembrane</keyword>
<dbReference type="InterPro" id="IPR032861">
    <property type="entry name" value="TAXi_N"/>
</dbReference>
<dbReference type="InterPro" id="IPR051708">
    <property type="entry name" value="Plant_Aspart_Prot_A1"/>
</dbReference>
<keyword evidence="5" id="KW-0732">Signal</keyword>
<keyword evidence="3" id="KW-0964">Secreted</keyword>
<gene>
    <name evidence="11" type="ORF">Pyn_35868</name>
</gene>
<dbReference type="PANTHER" id="PTHR47967:SF66">
    <property type="entry name" value="ASPARTIC PROTEINASE CDR1-RELATED"/>
    <property type="match status" value="1"/>
</dbReference>
<keyword evidence="9" id="KW-1133">Transmembrane helix</keyword>
<comment type="caution">
    <text evidence="11">The sequence shown here is derived from an EMBL/GenBank/DDBJ whole genome shotgun (WGS) entry which is preliminary data.</text>
</comment>
<dbReference type="SUPFAM" id="SSF50630">
    <property type="entry name" value="Acid proteases"/>
    <property type="match status" value="1"/>
</dbReference>
<evidence type="ECO:0000256" key="6">
    <source>
        <dbReference type="ARBA" id="ARBA00022750"/>
    </source>
</evidence>
<keyword evidence="12" id="KW-1185">Reference proteome</keyword>
<dbReference type="Pfam" id="PF14541">
    <property type="entry name" value="TAXi_C"/>
    <property type="match status" value="1"/>
</dbReference>
<evidence type="ECO:0000313" key="11">
    <source>
        <dbReference type="EMBL" id="PQP98259.1"/>
    </source>
</evidence>
<dbReference type="InterPro" id="IPR021109">
    <property type="entry name" value="Peptidase_aspartic_dom_sf"/>
</dbReference>
<dbReference type="PROSITE" id="PS00141">
    <property type="entry name" value="ASP_PROTEASE"/>
    <property type="match status" value="1"/>
</dbReference>
<dbReference type="GO" id="GO:0005576">
    <property type="term" value="C:extracellular region"/>
    <property type="evidence" value="ECO:0007669"/>
    <property type="project" value="UniProtKB-SubCell"/>
</dbReference>
<dbReference type="FunFam" id="2.40.70.10:FF:000050">
    <property type="entry name" value="Aspartic proteinase CDR1"/>
    <property type="match status" value="1"/>
</dbReference>
<protein>
    <submittedName>
        <fullName evidence="11">Aspartic proteinase CDR1-like</fullName>
    </submittedName>
</protein>
<evidence type="ECO:0000256" key="9">
    <source>
        <dbReference type="SAM" id="Phobius"/>
    </source>
</evidence>
<comment type="similarity">
    <text evidence="2">Belongs to the peptidase A1 family.</text>
</comment>
<dbReference type="Gene3D" id="2.40.70.10">
    <property type="entry name" value="Acid Proteases"/>
    <property type="match status" value="2"/>
</dbReference>
<accession>A0A314XZ52</accession>
<dbReference type="AlphaFoldDB" id="A0A314XZ52"/>
<name>A0A314XZ52_PRUYE</name>
<keyword evidence="4" id="KW-0645">Protease</keyword>
<dbReference type="GO" id="GO:0006508">
    <property type="term" value="P:proteolysis"/>
    <property type="evidence" value="ECO:0007669"/>
    <property type="project" value="UniProtKB-KW"/>
</dbReference>
<dbReference type="InterPro" id="IPR034161">
    <property type="entry name" value="Pepsin-like_plant"/>
</dbReference>
<proteinExistence type="inferred from homology"/>
<evidence type="ECO:0000259" key="10">
    <source>
        <dbReference type="PROSITE" id="PS51767"/>
    </source>
</evidence>
<evidence type="ECO:0000256" key="7">
    <source>
        <dbReference type="ARBA" id="ARBA00022801"/>
    </source>
</evidence>
<dbReference type="PROSITE" id="PS51767">
    <property type="entry name" value="PEPTIDASE_A1"/>
    <property type="match status" value="1"/>
</dbReference>
<evidence type="ECO:0000256" key="5">
    <source>
        <dbReference type="ARBA" id="ARBA00022729"/>
    </source>
</evidence>
<evidence type="ECO:0000256" key="8">
    <source>
        <dbReference type="ARBA" id="ARBA00023180"/>
    </source>
</evidence>
<evidence type="ECO:0000256" key="1">
    <source>
        <dbReference type="ARBA" id="ARBA00004613"/>
    </source>
</evidence>
<dbReference type="InterPro" id="IPR032799">
    <property type="entry name" value="TAXi_C"/>
</dbReference>
<dbReference type="GO" id="GO:0004190">
    <property type="term" value="F:aspartic-type endopeptidase activity"/>
    <property type="evidence" value="ECO:0007669"/>
    <property type="project" value="UniProtKB-KW"/>
</dbReference>
<keyword evidence="8" id="KW-0325">Glycoprotein</keyword>
<organism evidence="11 12">
    <name type="scientific">Prunus yedoensis var. nudiflora</name>
    <dbReference type="NCBI Taxonomy" id="2094558"/>
    <lineage>
        <taxon>Eukaryota</taxon>
        <taxon>Viridiplantae</taxon>
        <taxon>Streptophyta</taxon>
        <taxon>Embryophyta</taxon>
        <taxon>Tracheophyta</taxon>
        <taxon>Spermatophyta</taxon>
        <taxon>Magnoliopsida</taxon>
        <taxon>eudicotyledons</taxon>
        <taxon>Gunneridae</taxon>
        <taxon>Pentapetalae</taxon>
        <taxon>rosids</taxon>
        <taxon>fabids</taxon>
        <taxon>Rosales</taxon>
        <taxon>Rosaceae</taxon>
        <taxon>Amygdaloideae</taxon>
        <taxon>Amygdaleae</taxon>
        <taxon>Prunus</taxon>
    </lineage>
</organism>
<dbReference type="STRING" id="2094558.A0A314XZ52"/>